<keyword evidence="4 8" id="KW-0547">Nucleotide-binding</keyword>
<dbReference type="CDD" id="cd00515">
    <property type="entry name" value="HAM1"/>
    <property type="match status" value="1"/>
</dbReference>
<dbReference type="SUPFAM" id="SSF52972">
    <property type="entry name" value="ITPase-like"/>
    <property type="match status" value="1"/>
</dbReference>
<reference evidence="10" key="1">
    <citation type="submission" date="2022-03" db="EMBL/GenBank/DDBJ databases">
        <title>Draft genome sequence of Aduncisulcus paluster, a free-living microaerophilic Fornicata.</title>
        <authorList>
            <person name="Yuyama I."/>
            <person name="Kume K."/>
            <person name="Tamura T."/>
            <person name="Inagaki Y."/>
            <person name="Hashimoto T."/>
        </authorList>
    </citation>
    <scope>NUCLEOTIDE SEQUENCE</scope>
    <source>
        <strain evidence="10">NY0171</strain>
    </source>
</reference>
<evidence type="ECO:0000256" key="7">
    <source>
        <dbReference type="ARBA" id="ARBA00023080"/>
    </source>
</evidence>
<keyword evidence="6 8" id="KW-0460">Magnesium</keyword>
<feature type="binding site" evidence="8">
    <location>
        <position position="68"/>
    </location>
    <ligand>
        <name>Mg(2+)</name>
        <dbReference type="ChEBI" id="CHEBI:18420"/>
    </ligand>
</feature>
<evidence type="ECO:0000256" key="4">
    <source>
        <dbReference type="ARBA" id="ARBA00022741"/>
    </source>
</evidence>
<dbReference type="InterPro" id="IPR002637">
    <property type="entry name" value="RdgB/HAM1"/>
</dbReference>
<name>A0ABQ5K0N8_9EUKA</name>
<dbReference type="EMBL" id="BQXS01012533">
    <property type="protein sequence ID" value="GKT24607.1"/>
    <property type="molecule type" value="Genomic_DNA"/>
</dbReference>
<feature type="binding site" evidence="8">
    <location>
        <begin position="144"/>
        <end position="147"/>
    </location>
    <ligand>
        <name>ITP</name>
        <dbReference type="ChEBI" id="CHEBI:61402"/>
    </ligand>
</feature>
<protein>
    <recommendedName>
        <fullName evidence="8">Inosine triphosphate pyrophosphatase</fullName>
        <shortName evidence="8">ITPase</shortName>
        <shortName evidence="8">Inosine triphosphatase</shortName>
        <ecNumber evidence="8">3.6.1.66</ecNumber>
    </recommendedName>
    <alternativeName>
        <fullName evidence="8">Non-canonical purine NTP pyrophosphatase</fullName>
    </alternativeName>
    <alternativeName>
        <fullName evidence="8">Non-standard purine NTP pyrophosphatase</fullName>
    </alternativeName>
    <alternativeName>
        <fullName evidence="8">Nucleoside-triphosphate diphosphatase</fullName>
    </alternativeName>
    <alternativeName>
        <fullName evidence="8">Nucleoside-triphosphate pyrophosphatase</fullName>
        <shortName evidence="8">NTPase</shortName>
    </alternativeName>
    <alternativeName>
        <fullName evidence="8">XTP/dITP diphosphatase</fullName>
    </alternativeName>
</protein>
<comment type="subcellular location">
    <subcellularLocation>
        <location evidence="8">Cytoplasm</location>
    </subcellularLocation>
</comment>
<dbReference type="HAMAP" id="MF_03148">
    <property type="entry name" value="HAM1_NTPase"/>
    <property type="match status" value="1"/>
</dbReference>
<evidence type="ECO:0000313" key="10">
    <source>
        <dbReference type="EMBL" id="GKT24607.1"/>
    </source>
</evidence>
<dbReference type="Gene3D" id="3.90.950.10">
    <property type="match status" value="1"/>
</dbReference>
<feature type="binding site" evidence="8">
    <location>
        <position position="167"/>
    </location>
    <ligand>
        <name>ITP</name>
        <dbReference type="ChEBI" id="CHEBI:61402"/>
    </ligand>
</feature>
<comment type="caution">
    <text evidence="10">The sequence shown here is derived from an EMBL/GenBank/DDBJ whole genome shotgun (WGS) entry which is preliminary data.</text>
</comment>
<evidence type="ECO:0000256" key="2">
    <source>
        <dbReference type="ARBA" id="ARBA00022490"/>
    </source>
</evidence>
<feature type="binding site" evidence="8">
    <location>
        <begin position="172"/>
        <end position="173"/>
    </location>
    <ligand>
        <name>ITP</name>
        <dbReference type="ChEBI" id="CHEBI:61402"/>
    </ligand>
</feature>
<sequence length="187" mass="20007">MTKPLALITGNINKVKEVKRILASDDSSIDLINVKLDVPEIQGTYEEVVMAKAAAAAVAYDGPVIVDDTSLCFTSWKGLPGPYIKDFITRLGPSGLAHVLDGFEDRSATAVASFAYCAGPGEEVKLFIGKCDGSITKEAHGSGFGWDPVFLPKGKKQTYAEMPGGEKDAISHRGKAVRLLCEFLKTL</sequence>
<comment type="catalytic activity">
    <reaction evidence="8">
        <text>ITP + H2O = IMP + diphosphate + H(+)</text>
        <dbReference type="Rhea" id="RHEA:29399"/>
        <dbReference type="ChEBI" id="CHEBI:15377"/>
        <dbReference type="ChEBI" id="CHEBI:15378"/>
        <dbReference type="ChEBI" id="CHEBI:33019"/>
        <dbReference type="ChEBI" id="CHEBI:58053"/>
        <dbReference type="ChEBI" id="CHEBI:61402"/>
        <dbReference type="EC" id="3.6.1.66"/>
    </reaction>
</comment>
<evidence type="ECO:0000256" key="1">
    <source>
        <dbReference type="ARBA" id="ARBA00008023"/>
    </source>
</evidence>
<keyword evidence="8" id="KW-0464">Manganese</keyword>
<gene>
    <name evidence="10" type="ORF">ADUPG1_012787</name>
</gene>
<organism evidence="10 11">
    <name type="scientific">Aduncisulcus paluster</name>
    <dbReference type="NCBI Taxonomy" id="2918883"/>
    <lineage>
        <taxon>Eukaryota</taxon>
        <taxon>Metamonada</taxon>
        <taxon>Carpediemonas-like organisms</taxon>
        <taxon>Aduncisulcus</taxon>
    </lineage>
</organism>
<feature type="binding site" evidence="8">
    <location>
        <begin position="68"/>
        <end position="69"/>
    </location>
    <ligand>
        <name>ITP</name>
        <dbReference type="ChEBI" id="CHEBI:61402"/>
    </ligand>
</feature>
<dbReference type="PANTHER" id="PTHR11067:SF9">
    <property type="entry name" value="INOSINE TRIPHOSPHATE PYROPHOSPHATASE"/>
    <property type="match status" value="1"/>
</dbReference>
<comment type="catalytic activity">
    <reaction evidence="8">
        <text>dITP + H2O = dIMP + diphosphate + H(+)</text>
        <dbReference type="Rhea" id="RHEA:28342"/>
        <dbReference type="ChEBI" id="CHEBI:15377"/>
        <dbReference type="ChEBI" id="CHEBI:15378"/>
        <dbReference type="ChEBI" id="CHEBI:33019"/>
        <dbReference type="ChEBI" id="CHEBI:61194"/>
        <dbReference type="ChEBI" id="CHEBI:61382"/>
        <dbReference type="EC" id="3.6.1.66"/>
    </reaction>
</comment>
<keyword evidence="5 8" id="KW-0378">Hydrolase</keyword>
<comment type="subunit">
    <text evidence="8">Homodimer.</text>
</comment>
<evidence type="ECO:0000256" key="8">
    <source>
        <dbReference type="HAMAP-Rule" id="MF_03148"/>
    </source>
</evidence>
<proteinExistence type="inferred from homology"/>
<dbReference type="Pfam" id="PF01725">
    <property type="entry name" value="Ham1p_like"/>
    <property type="match status" value="1"/>
</dbReference>
<dbReference type="EC" id="3.6.1.66" evidence="8"/>
<keyword evidence="2 8" id="KW-0963">Cytoplasm</keyword>
<evidence type="ECO:0000256" key="5">
    <source>
        <dbReference type="ARBA" id="ARBA00022801"/>
    </source>
</evidence>
<feature type="binding site" evidence="8">
    <location>
        <position position="52"/>
    </location>
    <ligand>
        <name>ITP</name>
        <dbReference type="ChEBI" id="CHEBI:61402"/>
    </ligand>
</feature>
<evidence type="ECO:0000256" key="6">
    <source>
        <dbReference type="ARBA" id="ARBA00022842"/>
    </source>
</evidence>
<comment type="catalytic activity">
    <reaction evidence="8">
        <text>XTP + H2O = XMP + diphosphate + H(+)</text>
        <dbReference type="Rhea" id="RHEA:28610"/>
        <dbReference type="ChEBI" id="CHEBI:15377"/>
        <dbReference type="ChEBI" id="CHEBI:15378"/>
        <dbReference type="ChEBI" id="CHEBI:33019"/>
        <dbReference type="ChEBI" id="CHEBI:57464"/>
        <dbReference type="ChEBI" id="CHEBI:61314"/>
        <dbReference type="EC" id="3.6.1.66"/>
    </reaction>
</comment>
<dbReference type="Proteomes" id="UP001057375">
    <property type="component" value="Unassembled WGS sequence"/>
</dbReference>
<keyword evidence="3 8" id="KW-0479">Metal-binding</keyword>
<evidence type="ECO:0000256" key="3">
    <source>
        <dbReference type="ARBA" id="ARBA00022723"/>
    </source>
</evidence>
<comment type="cofactor">
    <cofactor evidence="8">
        <name>Mg(2+)</name>
        <dbReference type="ChEBI" id="CHEBI:18420"/>
    </cofactor>
    <cofactor evidence="8">
        <name>Mn(2+)</name>
        <dbReference type="ChEBI" id="CHEBI:29035"/>
    </cofactor>
    <text evidence="8">Binds 1 divalent metal cation per subunit; can use either Mg(2+) or Mn(2+).</text>
</comment>
<evidence type="ECO:0000313" key="11">
    <source>
        <dbReference type="Proteomes" id="UP001057375"/>
    </source>
</evidence>
<dbReference type="InterPro" id="IPR029001">
    <property type="entry name" value="ITPase-like_fam"/>
</dbReference>
<feature type="binding site" evidence="8">
    <location>
        <begin position="9"/>
        <end position="14"/>
    </location>
    <ligand>
        <name>ITP</name>
        <dbReference type="ChEBI" id="CHEBI:61402"/>
    </ligand>
</feature>
<accession>A0ABQ5K0N8</accession>
<evidence type="ECO:0000256" key="9">
    <source>
        <dbReference type="RuleBase" id="RU003781"/>
    </source>
</evidence>
<comment type="similarity">
    <text evidence="1 8 9">Belongs to the HAM1 NTPase family.</text>
</comment>
<feature type="binding site" evidence="8">
    <location>
        <position position="40"/>
    </location>
    <ligand>
        <name>Mg(2+)</name>
        <dbReference type="ChEBI" id="CHEBI:18420"/>
    </ligand>
</feature>
<comment type="function">
    <text evidence="8">Pyrophosphatase that hydrolyzes non-canonical purine nucleotides such as inosine triphosphate (ITP), deoxyinosine triphosphate (dITP) or xanthosine 5'-triphosphate (XTP) to their respective monophosphate derivatives. The enzyme does not distinguish between the deoxy- and ribose forms. Probably excludes non-canonical purines from RNA and DNA precursor pools, thus preventing their incorporation into RNA and DNA and avoiding chromosomal lesions.</text>
</comment>
<dbReference type="NCBIfam" id="TIGR00042">
    <property type="entry name" value="RdgB/HAM1 family non-canonical purine NTP pyrophosphatase"/>
    <property type="match status" value="1"/>
</dbReference>
<dbReference type="InterPro" id="IPR027502">
    <property type="entry name" value="ITPase"/>
</dbReference>
<dbReference type="PANTHER" id="PTHR11067">
    <property type="entry name" value="INOSINE TRIPHOSPHATE PYROPHOSPHATASE/HAM1 PROTEIN"/>
    <property type="match status" value="1"/>
</dbReference>
<keyword evidence="11" id="KW-1185">Reference proteome</keyword>
<keyword evidence="7 8" id="KW-0546">Nucleotide metabolism</keyword>